<evidence type="ECO:0000256" key="1">
    <source>
        <dbReference type="SAM" id="MobiDB-lite"/>
    </source>
</evidence>
<feature type="compositionally biased region" description="Polar residues" evidence="1">
    <location>
        <begin position="67"/>
        <end position="80"/>
    </location>
</feature>
<keyword evidence="3" id="KW-1185">Reference proteome</keyword>
<proteinExistence type="predicted"/>
<organism evidence="2 3">
    <name type="scientific">Popillia japonica</name>
    <name type="common">Japanese beetle</name>
    <dbReference type="NCBI Taxonomy" id="7064"/>
    <lineage>
        <taxon>Eukaryota</taxon>
        <taxon>Metazoa</taxon>
        <taxon>Ecdysozoa</taxon>
        <taxon>Arthropoda</taxon>
        <taxon>Hexapoda</taxon>
        <taxon>Insecta</taxon>
        <taxon>Pterygota</taxon>
        <taxon>Neoptera</taxon>
        <taxon>Endopterygota</taxon>
        <taxon>Coleoptera</taxon>
        <taxon>Polyphaga</taxon>
        <taxon>Scarabaeiformia</taxon>
        <taxon>Scarabaeidae</taxon>
        <taxon>Rutelinae</taxon>
        <taxon>Popillia</taxon>
    </lineage>
</organism>
<sequence length="190" mass="21394">MDNISAENVKNLESIVGNLQGKLGNPKDLTRIEDNSKHFSSNFQGTSSNFRTNFNPNLLNSEPVPAHSNQNIEDSPSPLRNQMNPNLPSNLPNPMMYGQNMRPTAPVMNRNPMMQQNVQYPMKNIYGAYTQNPAYANQAYTQNPAYANQANFNRPNTPGFTNQNFNYDSRYGYNNPGPRPGSNNFGGNRW</sequence>
<evidence type="ECO:0000313" key="2">
    <source>
        <dbReference type="EMBL" id="KAK9743962.1"/>
    </source>
</evidence>
<accession>A0AAW1MCY7</accession>
<dbReference type="AlphaFoldDB" id="A0AAW1MCY7"/>
<dbReference type="Proteomes" id="UP001458880">
    <property type="component" value="Unassembled WGS sequence"/>
</dbReference>
<comment type="caution">
    <text evidence="2">The sequence shown here is derived from an EMBL/GenBank/DDBJ whole genome shotgun (WGS) entry which is preliminary data.</text>
</comment>
<dbReference type="EMBL" id="JASPKY010000064">
    <property type="protein sequence ID" value="KAK9743962.1"/>
    <property type="molecule type" value="Genomic_DNA"/>
</dbReference>
<name>A0AAW1MCY7_POPJA</name>
<feature type="region of interest" description="Disordered" evidence="1">
    <location>
        <begin position="38"/>
        <end position="80"/>
    </location>
</feature>
<protein>
    <submittedName>
        <fullName evidence="2">Uncharacterized protein</fullName>
    </submittedName>
</protein>
<evidence type="ECO:0000313" key="3">
    <source>
        <dbReference type="Proteomes" id="UP001458880"/>
    </source>
</evidence>
<feature type="compositionally biased region" description="Polar residues" evidence="1">
    <location>
        <begin position="38"/>
        <end position="60"/>
    </location>
</feature>
<gene>
    <name evidence="2" type="ORF">QE152_g8181</name>
</gene>
<reference evidence="2 3" key="1">
    <citation type="journal article" date="2024" name="BMC Genomics">
        <title>De novo assembly and annotation of Popillia japonica's genome with initial clues to its potential as an invasive pest.</title>
        <authorList>
            <person name="Cucini C."/>
            <person name="Boschi S."/>
            <person name="Funari R."/>
            <person name="Cardaioli E."/>
            <person name="Iannotti N."/>
            <person name="Marturano G."/>
            <person name="Paoli F."/>
            <person name="Bruttini M."/>
            <person name="Carapelli A."/>
            <person name="Frati F."/>
            <person name="Nardi F."/>
        </authorList>
    </citation>
    <scope>NUCLEOTIDE SEQUENCE [LARGE SCALE GENOMIC DNA]</scope>
    <source>
        <strain evidence="2">DMR45628</strain>
    </source>
</reference>